<sequence length="77" mass="8258">MRLAAQVKIATIVDTTSSIERLLTCLALKFRPRSRCSDVACVRGTGAQMASTAGTVVRVLGMDFLAVSTPLSKRFVL</sequence>
<accession>A0A0C3B1X3</accession>
<name>A0A0C3B1X3_SERVB</name>
<protein>
    <submittedName>
        <fullName evidence="1">Uncharacterized protein</fullName>
    </submittedName>
</protein>
<reference evidence="1 2" key="1">
    <citation type="submission" date="2014-04" db="EMBL/GenBank/DDBJ databases">
        <authorList>
            <consortium name="DOE Joint Genome Institute"/>
            <person name="Kuo A."/>
            <person name="Zuccaro A."/>
            <person name="Kohler A."/>
            <person name="Nagy L.G."/>
            <person name="Floudas D."/>
            <person name="Copeland A."/>
            <person name="Barry K.W."/>
            <person name="Cichocki N."/>
            <person name="Veneault-Fourrey C."/>
            <person name="LaButti K."/>
            <person name="Lindquist E.A."/>
            <person name="Lipzen A."/>
            <person name="Lundell T."/>
            <person name="Morin E."/>
            <person name="Murat C."/>
            <person name="Sun H."/>
            <person name="Tunlid A."/>
            <person name="Henrissat B."/>
            <person name="Grigoriev I.V."/>
            <person name="Hibbett D.S."/>
            <person name="Martin F."/>
            <person name="Nordberg H.P."/>
            <person name="Cantor M.N."/>
            <person name="Hua S.X."/>
        </authorList>
    </citation>
    <scope>NUCLEOTIDE SEQUENCE [LARGE SCALE GENOMIC DNA]</scope>
    <source>
        <strain evidence="1 2">MAFF 305830</strain>
    </source>
</reference>
<proteinExistence type="predicted"/>
<dbReference type="AlphaFoldDB" id="A0A0C3B1X3"/>
<reference evidence="2" key="2">
    <citation type="submission" date="2015-01" db="EMBL/GenBank/DDBJ databases">
        <title>Evolutionary Origins and Diversification of the Mycorrhizal Mutualists.</title>
        <authorList>
            <consortium name="DOE Joint Genome Institute"/>
            <consortium name="Mycorrhizal Genomics Consortium"/>
            <person name="Kohler A."/>
            <person name="Kuo A."/>
            <person name="Nagy L.G."/>
            <person name="Floudas D."/>
            <person name="Copeland A."/>
            <person name="Barry K.W."/>
            <person name="Cichocki N."/>
            <person name="Veneault-Fourrey C."/>
            <person name="LaButti K."/>
            <person name="Lindquist E.A."/>
            <person name="Lipzen A."/>
            <person name="Lundell T."/>
            <person name="Morin E."/>
            <person name="Murat C."/>
            <person name="Riley R."/>
            <person name="Ohm R."/>
            <person name="Sun H."/>
            <person name="Tunlid A."/>
            <person name="Henrissat B."/>
            <person name="Grigoriev I.V."/>
            <person name="Hibbett D.S."/>
            <person name="Martin F."/>
        </authorList>
    </citation>
    <scope>NUCLEOTIDE SEQUENCE [LARGE SCALE GENOMIC DNA]</scope>
    <source>
        <strain evidence="2">MAFF 305830</strain>
    </source>
</reference>
<dbReference type="Proteomes" id="UP000054097">
    <property type="component" value="Unassembled WGS sequence"/>
</dbReference>
<dbReference type="HOGENOM" id="CLU_2639653_0_0_1"/>
<keyword evidence="2" id="KW-1185">Reference proteome</keyword>
<evidence type="ECO:0000313" key="1">
    <source>
        <dbReference type="EMBL" id="KIM25531.1"/>
    </source>
</evidence>
<dbReference type="EMBL" id="KN824313">
    <property type="protein sequence ID" value="KIM25531.1"/>
    <property type="molecule type" value="Genomic_DNA"/>
</dbReference>
<gene>
    <name evidence="1" type="ORF">M408DRAFT_331094</name>
</gene>
<evidence type="ECO:0000313" key="2">
    <source>
        <dbReference type="Proteomes" id="UP000054097"/>
    </source>
</evidence>
<organism evidence="1 2">
    <name type="scientific">Serendipita vermifera MAFF 305830</name>
    <dbReference type="NCBI Taxonomy" id="933852"/>
    <lineage>
        <taxon>Eukaryota</taxon>
        <taxon>Fungi</taxon>
        <taxon>Dikarya</taxon>
        <taxon>Basidiomycota</taxon>
        <taxon>Agaricomycotina</taxon>
        <taxon>Agaricomycetes</taxon>
        <taxon>Sebacinales</taxon>
        <taxon>Serendipitaceae</taxon>
        <taxon>Serendipita</taxon>
    </lineage>
</organism>